<feature type="non-terminal residue" evidence="2">
    <location>
        <position position="225"/>
    </location>
</feature>
<dbReference type="EMBL" id="CADCUL010000158">
    <property type="protein sequence ID" value="CAA9383865.1"/>
    <property type="molecule type" value="Genomic_DNA"/>
</dbReference>
<evidence type="ECO:0000313" key="2">
    <source>
        <dbReference type="EMBL" id="CAA9383865.1"/>
    </source>
</evidence>
<name>A0A6J4NFR9_9ACTN</name>
<protein>
    <submittedName>
        <fullName evidence="2">Chaperone protein DnaJ</fullName>
    </submittedName>
</protein>
<accession>A0A6J4NFR9</accession>
<feature type="non-terminal residue" evidence="2">
    <location>
        <position position="1"/>
    </location>
</feature>
<feature type="compositionally biased region" description="Low complexity" evidence="1">
    <location>
        <begin position="28"/>
        <end position="43"/>
    </location>
</feature>
<reference evidence="2" key="1">
    <citation type="submission" date="2020-02" db="EMBL/GenBank/DDBJ databases">
        <authorList>
            <person name="Meier V. D."/>
        </authorList>
    </citation>
    <scope>NUCLEOTIDE SEQUENCE</scope>
    <source>
        <strain evidence="2">AVDCRST_MAG21</strain>
    </source>
</reference>
<proteinExistence type="predicted"/>
<sequence length="225" mass="24890">EPRRLGDQGLLPGPGCGQGRHGGRHQEGLPQARPGQPPGLQAGRRGRRGALQVDLRGLCGAVRPHPAQGVRRAAKSVRRRLRLGRVPPAPARAAKLRLLRHLQRWRGCRRQRVLRPLRRHLRRRRLDANAHQAAPARSGRRDRGHLDVRAGFGGAHGVAGAAQRRRLPGLLGHRSQGGDDAEGVLQLRRLRDGDRQPGRRLCDDTDLPAVPWAWPGRRRPMPGLP</sequence>
<feature type="region of interest" description="Disordered" evidence="1">
    <location>
        <begin position="1"/>
        <end position="48"/>
    </location>
</feature>
<organism evidence="2">
    <name type="scientific">uncultured Nocardioidaceae bacterium</name>
    <dbReference type="NCBI Taxonomy" id="253824"/>
    <lineage>
        <taxon>Bacteria</taxon>
        <taxon>Bacillati</taxon>
        <taxon>Actinomycetota</taxon>
        <taxon>Actinomycetes</taxon>
        <taxon>Propionibacteriales</taxon>
        <taxon>Nocardioidaceae</taxon>
        <taxon>environmental samples</taxon>
    </lineage>
</organism>
<dbReference type="AlphaFoldDB" id="A0A6J4NFR9"/>
<gene>
    <name evidence="2" type="ORF">AVDCRST_MAG21-1807</name>
</gene>
<evidence type="ECO:0000256" key="1">
    <source>
        <dbReference type="SAM" id="MobiDB-lite"/>
    </source>
</evidence>